<keyword evidence="3 6" id="KW-0853">WD repeat</keyword>
<evidence type="ECO:0000256" key="3">
    <source>
        <dbReference type="ARBA" id="ARBA00022574"/>
    </source>
</evidence>
<dbReference type="Gene3D" id="2.130.10.10">
    <property type="entry name" value="YVTN repeat-like/Quinoprotein amine dehydrogenase"/>
    <property type="match status" value="2"/>
</dbReference>
<comment type="caution">
    <text evidence="8">The sequence shown here is derived from an EMBL/GenBank/DDBJ whole genome shotgun (WGS) entry which is preliminary data.</text>
</comment>
<feature type="repeat" description="WD" evidence="6">
    <location>
        <begin position="533"/>
        <end position="575"/>
    </location>
</feature>
<dbReference type="InterPro" id="IPR001680">
    <property type="entry name" value="WD40_rpt"/>
</dbReference>
<feature type="repeat" description="WD" evidence="6">
    <location>
        <begin position="508"/>
        <end position="532"/>
    </location>
</feature>
<dbReference type="GO" id="GO:0005737">
    <property type="term" value="C:cytoplasm"/>
    <property type="evidence" value="ECO:0007669"/>
    <property type="project" value="UniProtKB-SubCell"/>
</dbReference>
<name>A0A8T2S1H9_CERRI</name>
<dbReference type="EMBL" id="CM035428">
    <property type="protein sequence ID" value="KAH7302609.1"/>
    <property type="molecule type" value="Genomic_DNA"/>
</dbReference>
<comment type="subcellular location">
    <subcellularLocation>
        <location evidence="1">Cytoplasm</location>
    </subcellularLocation>
</comment>
<gene>
    <name evidence="8" type="ORF">KP509_23G079500</name>
</gene>
<dbReference type="FunFam" id="2.130.10.10:FF:000087">
    <property type="entry name" value="WD repeat-containing protein 26 homolog"/>
    <property type="match status" value="1"/>
</dbReference>
<feature type="region of interest" description="Disordered" evidence="7">
    <location>
        <begin position="18"/>
        <end position="38"/>
    </location>
</feature>
<organism evidence="8 9">
    <name type="scientific">Ceratopteris richardii</name>
    <name type="common">Triangle waterfern</name>
    <dbReference type="NCBI Taxonomy" id="49495"/>
    <lineage>
        <taxon>Eukaryota</taxon>
        <taxon>Viridiplantae</taxon>
        <taxon>Streptophyta</taxon>
        <taxon>Embryophyta</taxon>
        <taxon>Tracheophyta</taxon>
        <taxon>Polypodiopsida</taxon>
        <taxon>Polypodiidae</taxon>
        <taxon>Polypodiales</taxon>
        <taxon>Pteridineae</taxon>
        <taxon>Pteridaceae</taxon>
        <taxon>Parkerioideae</taxon>
        <taxon>Ceratopteris</taxon>
    </lineage>
</organism>
<evidence type="ECO:0000313" key="9">
    <source>
        <dbReference type="Proteomes" id="UP000825935"/>
    </source>
</evidence>
<evidence type="ECO:0000256" key="5">
    <source>
        <dbReference type="ARBA" id="ARBA00065067"/>
    </source>
</evidence>
<dbReference type="InterPro" id="IPR036322">
    <property type="entry name" value="WD40_repeat_dom_sf"/>
</dbReference>
<dbReference type="PROSITE" id="PS00678">
    <property type="entry name" value="WD_REPEATS_1"/>
    <property type="match status" value="1"/>
</dbReference>
<feature type="repeat" description="WD" evidence="6">
    <location>
        <begin position="364"/>
        <end position="398"/>
    </location>
</feature>
<feature type="repeat" description="WD" evidence="6">
    <location>
        <begin position="273"/>
        <end position="306"/>
    </location>
</feature>
<dbReference type="SMART" id="SM00667">
    <property type="entry name" value="LisH"/>
    <property type="match status" value="1"/>
</dbReference>
<evidence type="ECO:0000256" key="4">
    <source>
        <dbReference type="ARBA" id="ARBA00022737"/>
    </source>
</evidence>
<evidence type="ECO:0000256" key="1">
    <source>
        <dbReference type="ARBA" id="ARBA00004496"/>
    </source>
</evidence>
<sequence length="600" mass="67677">MGALDDFSLRPLKRLKHTPSSSDIRLEEASSESPSSSFTSIAKVDHVMNDMEDCGEDLNVGPTGLIRRSELLKVITQALQALGYGESASRLQKEAGIQLESQVISNFRQQVLDGQWDDAIASIQLLRHDPQSYNMAAALILEQKYFELIQKRDIVSALEILRLEISPLNLKEERLHDLATCLVSPSRVEHLFLSGRVKKQAGSMRENLLLELQAFIPPSIMIPERRLEHLIEQALIVQRDSCIFHNSVDQPLSLFSDHQCGRDQIPNQTLQVLDTHEDEVWFLQFSHNGAYLASASKDHTAVIWEVVPEGLVKWKHTLTGHANAVSFTAWSPDDTMILTCVHNQEVVKLWDAESGECKHTYEKASSTNDFTACAAWFPDGKTFICSGSDKCIYIWDIEGREVDVWQGICVPRISDLAITADGKHMICICEKDIRIFNLKTKAEQIINEDQCITSLSVSKDGRYLLVNLVSQEIHLRDLLDDGKLLIRYSGHRQTRYVIRSCFGGYSQSFIVSGSEDSQVYIWHRKTGQILEVLPGHSGTVNCLSWNPADPYMFASASDDHMIRIWGTNDRAEMQRIQGVTDSMMHLDPDSPSKHDCFGHL</sequence>
<keyword evidence="4" id="KW-0677">Repeat</keyword>
<feature type="repeat" description="WD" evidence="6">
    <location>
        <begin position="318"/>
        <end position="360"/>
    </location>
</feature>
<evidence type="ECO:0000256" key="6">
    <source>
        <dbReference type="PROSITE-ProRule" id="PRU00221"/>
    </source>
</evidence>
<dbReference type="InterPro" id="IPR051350">
    <property type="entry name" value="WD_repeat-ST_regulator"/>
</dbReference>
<dbReference type="EMBL" id="CM035428">
    <property type="protein sequence ID" value="KAH7302611.1"/>
    <property type="molecule type" value="Genomic_DNA"/>
</dbReference>
<dbReference type="PANTHER" id="PTHR22838:SF0">
    <property type="entry name" value="WD REPEAT-CONTAINING PROTEIN 26"/>
    <property type="match status" value="1"/>
</dbReference>
<dbReference type="SUPFAM" id="SSF50978">
    <property type="entry name" value="WD40 repeat-like"/>
    <property type="match status" value="1"/>
</dbReference>
<evidence type="ECO:0000313" key="8">
    <source>
        <dbReference type="EMBL" id="KAH7302609.1"/>
    </source>
</evidence>
<accession>A0A8T2S1H9</accession>
<dbReference type="Pfam" id="PF23627">
    <property type="entry name" value="LisH_WDR26"/>
    <property type="match status" value="1"/>
</dbReference>
<reference evidence="8 9" key="1">
    <citation type="submission" date="2021-08" db="EMBL/GenBank/DDBJ databases">
        <title>WGS assembly of Ceratopteris richardii.</title>
        <authorList>
            <person name="Marchant D.B."/>
            <person name="Chen G."/>
            <person name="Jenkins J."/>
            <person name="Shu S."/>
            <person name="Leebens-Mack J."/>
            <person name="Grimwood J."/>
            <person name="Schmutz J."/>
            <person name="Soltis P."/>
            <person name="Soltis D."/>
            <person name="Chen Z.-H."/>
        </authorList>
    </citation>
    <scope>NUCLEOTIDE SEQUENCE [LARGE SCALE GENOMIC DNA]</scope>
    <source>
        <strain evidence="8">Whitten #5841</strain>
        <tissue evidence="8">Leaf</tissue>
    </source>
</reference>
<dbReference type="InterPro" id="IPR015943">
    <property type="entry name" value="WD40/YVTN_repeat-like_dom_sf"/>
</dbReference>
<evidence type="ECO:0000256" key="7">
    <source>
        <dbReference type="SAM" id="MobiDB-lite"/>
    </source>
</evidence>
<dbReference type="Pfam" id="PF00400">
    <property type="entry name" value="WD40"/>
    <property type="match status" value="5"/>
</dbReference>
<dbReference type="OrthoDB" id="972532at2759"/>
<dbReference type="InterPro" id="IPR019775">
    <property type="entry name" value="WD40_repeat_CS"/>
</dbReference>
<evidence type="ECO:0008006" key="10">
    <source>
        <dbReference type="Google" id="ProtNLM"/>
    </source>
</evidence>
<dbReference type="OMA" id="KSISMWE"/>
<comment type="subunit">
    <text evidence="5">Interacts with RANBPM.</text>
</comment>
<protein>
    <recommendedName>
        <fullName evidence="10">WD repeat-containing protein 26</fullName>
    </recommendedName>
</protein>
<dbReference type="InterPro" id="IPR006594">
    <property type="entry name" value="LisH"/>
</dbReference>
<dbReference type="PROSITE" id="PS50896">
    <property type="entry name" value="LISH"/>
    <property type="match status" value="1"/>
</dbReference>
<dbReference type="Proteomes" id="UP000825935">
    <property type="component" value="Chromosome 23"/>
</dbReference>
<dbReference type="AlphaFoldDB" id="A0A8T2S1H9"/>
<keyword evidence="9" id="KW-1185">Reference proteome</keyword>
<dbReference type="PROSITE" id="PS50082">
    <property type="entry name" value="WD_REPEATS_2"/>
    <property type="match status" value="5"/>
</dbReference>
<keyword evidence="2" id="KW-0963">Cytoplasm</keyword>
<dbReference type="SMART" id="SM00320">
    <property type="entry name" value="WD40"/>
    <property type="match status" value="7"/>
</dbReference>
<evidence type="ECO:0000256" key="2">
    <source>
        <dbReference type="ARBA" id="ARBA00022490"/>
    </source>
</evidence>
<dbReference type="CDD" id="cd00200">
    <property type="entry name" value="WD40"/>
    <property type="match status" value="1"/>
</dbReference>
<dbReference type="PROSITE" id="PS50294">
    <property type="entry name" value="WD_REPEATS_REGION"/>
    <property type="match status" value="2"/>
</dbReference>
<proteinExistence type="predicted"/>
<dbReference type="PANTHER" id="PTHR22838">
    <property type="entry name" value="WD REPEAT PROTEIN 26-RELATED"/>
    <property type="match status" value="1"/>
</dbReference>